<evidence type="ECO:0000313" key="1">
    <source>
        <dbReference type="EMBL" id="KAK8079271.1"/>
    </source>
</evidence>
<comment type="caution">
    <text evidence="1">The sequence shown here is derived from an EMBL/GenBank/DDBJ whole genome shotgun (WGS) entry which is preliminary data.</text>
</comment>
<dbReference type="GeneID" id="92087550"/>
<evidence type="ECO:0000313" key="2">
    <source>
        <dbReference type="Proteomes" id="UP001480595"/>
    </source>
</evidence>
<dbReference type="Proteomes" id="UP001480595">
    <property type="component" value="Unassembled WGS sequence"/>
</dbReference>
<keyword evidence="2" id="KW-1185">Reference proteome</keyword>
<organism evidence="1 2">
    <name type="scientific">Apiospora phragmitis</name>
    <dbReference type="NCBI Taxonomy" id="2905665"/>
    <lineage>
        <taxon>Eukaryota</taxon>
        <taxon>Fungi</taxon>
        <taxon>Dikarya</taxon>
        <taxon>Ascomycota</taxon>
        <taxon>Pezizomycotina</taxon>
        <taxon>Sordariomycetes</taxon>
        <taxon>Xylariomycetidae</taxon>
        <taxon>Amphisphaeriales</taxon>
        <taxon>Apiosporaceae</taxon>
        <taxon>Apiospora</taxon>
    </lineage>
</organism>
<proteinExistence type="predicted"/>
<protein>
    <submittedName>
        <fullName evidence="1">Uncharacterized protein</fullName>
    </submittedName>
</protein>
<dbReference type="EMBL" id="JAQQWL010000003">
    <property type="protein sequence ID" value="KAK8079271.1"/>
    <property type="molecule type" value="Genomic_DNA"/>
</dbReference>
<gene>
    <name evidence="1" type="ORF">PG994_003078</name>
</gene>
<name>A0ABR1W711_9PEZI</name>
<accession>A0ABR1W711</accession>
<dbReference type="RefSeq" id="XP_066720342.1">
    <property type="nucleotide sequence ID" value="XM_066854487.1"/>
</dbReference>
<sequence length="106" mass="11618">MQVDGFSGTQLKRQDHDGAGIEIPGIAPQFCHARNPAISCNRSFREFKGQRMTLSAAKDNNLTSPAQEFRRLADKAPKKTPQKATVDIRALFSTANAALSPSQDFK</sequence>
<reference evidence="1 2" key="1">
    <citation type="submission" date="2023-01" db="EMBL/GenBank/DDBJ databases">
        <title>Analysis of 21 Apiospora genomes using comparative genomics revels a genus with tremendous synthesis potential of carbohydrate active enzymes and secondary metabolites.</title>
        <authorList>
            <person name="Sorensen T."/>
        </authorList>
    </citation>
    <scope>NUCLEOTIDE SEQUENCE [LARGE SCALE GENOMIC DNA]</scope>
    <source>
        <strain evidence="1 2">CBS 135458</strain>
    </source>
</reference>